<reference evidence="1 2" key="1">
    <citation type="submission" date="2020-08" db="EMBL/GenBank/DDBJ databases">
        <title>Genomic Encyclopedia of Type Strains, Phase IV (KMG-IV): sequencing the most valuable type-strain genomes for metagenomic binning, comparative biology and taxonomic classification.</title>
        <authorList>
            <person name="Goeker M."/>
        </authorList>
    </citation>
    <scope>NUCLEOTIDE SEQUENCE [LARGE SCALE GENOMIC DNA]</scope>
    <source>
        <strain evidence="1 2">DSM 23562</strain>
    </source>
</reference>
<sequence length="152" mass="17072">MSWWCALSPDARLDEAITLIATVPGYEAVAAHLRRCTIRYVPTLEDRGQVTRFTGVILIGPEALYQGVVGLAETLVHEEYHTRQHPLLKTHSFWSGVFTRTDVMARYERPAYQAAADFLDSLARTHPEHAEEAQAEAELVRASYTSLYGLDP</sequence>
<evidence type="ECO:0000313" key="2">
    <source>
        <dbReference type="Proteomes" id="UP000520814"/>
    </source>
</evidence>
<proteinExistence type="predicted"/>
<gene>
    <name evidence="1" type="ORF">HNQ39_003208</name>
</gene>
<accession>A0A7W9SSF1</accession>
<protein>
    <recommendedName>
        <fullName evidence="3">DUF4157 domain-containing protein</fullName>
    </recommendedName>
</protein>
<dbReference type="AlphaFoldDB" id="A0A7W9SSF1"/>
<organism evidence="1 2">
    <name type="scientific">Armatimonas rosea</name>
    <dbReference type="NCBI Taxonomy" id="685828"/>
    <lineage>
        <taxon>Bacteria</taxon>
        <taxon>Bacillati</taxon>
        <taxon>Armatimonadota</taxon>
        <taxon>Armatimonadia</taxon>
        <taxon>Armatimonadales</taxon>
        <taxon>Armatimonadaceae</taxon>
        <taxon>Armatimonas</taxon>
    </lineage>
</organism>
<dbReference type="RefSeq" id="WP_184198279.1">
    <property type="nucleotide sequence ID" value="NZ_JACHGW010000003.1"/>
</dbReference>
<dbReference type="EMBL" id="JACHGW010000003">
    <property type="protein sequence ID" value="MBB6051398.1"/>
    <property type="molecule type" value="Genomic_DNA"/>
</dbReference>
<comment type="caution">
    <text evidence="1">The sequence shown here is derived from an EMBL/GenBank/DDBJ whole genome shotgun (WGS) entry which is preliminary data.</text>
</comment>
<keyword evidence="2" id="KW-1185">Reference proteome</keyword>
<evidence type="ECO:0000313" key="1">
    <source>
        <dbReference type="EMBL" id="MBB6051398.1"/>
    </source>
</evidence>
<name>A0A7W9SSF1_ARMRO</name>
<evidence type="ECO:0008006" key="3">
    <source>
        <dbReference type="Google" id="ProtNLM"/>
    </source>
</evidence>
<dbReference type="Proteomes" id="UP000520814">
    <property type="component" value="Unassembled WGS sequence"/>
</dbReference>